<accession>A0A437DDB3</accession>
<dbReference type="OrthoDB" id="10044445at2759"/>
<sequence>MFQGCSFQTNVYGTFKSHKNRKHSPYSLQDFKAGIVKTGEAEDSANDGTDHPANSVETNVDSEGNIEPETSEQDISKVFELKLGSLILKLENYFHVPRTAVDELLAELHYLIGSVSVPISNQVIVATFRNHNICVDELVIKDLTAALFSCNHLLKATGKDGPLATAHKRSKYYKENFDVIDPVEYVLESKTNRTFQYVPVLKTLKQLLKQKTILSKVVECHTDRHSVNGEYKCFQDGSHFKNNGFLSSEELILSLCVYIDDFEICNPLGTSRKKHKLCGVYWILGNLQSVSQSSLNSIYLALLCKSEDVKTFGYHKIFEPFLRDLTTLEQQGVFIDHLGTFIRGTVQCVVADNLGAHGLAGFVESFSGDYICRFCTATRSEIQSQEVKEGGFRLRSEELHQAHVASAREHSQACCGVKTTCVLAESLSFFEVTSGFPPDLAHDLLEGIVPIELAECFRVLIAKKYITFDGLNTLIQSFPYKWGDKTNRPHLLPRAFQRKKSIGGNAHENWCLLRLIPLIVGRLIPDNEPAWEVILDLKDIVELVVSPVHSNESIAYLENKISEHRCRYLTLFPENKLLPKHHYMEHYPAMILCFGPIVSFWTLRFESKHSYFKQVVRHTNCFKNITLSLATKHQLMMSYNIFSLSCDKSSLEVEQVSTVPLDVLNEEVANILCQKYPDLTVVHLALNVSVDGINYRRGMIIVHGFVGGLPEFAEIVQICVLRDGLWLIVKKLGSWYREHYRSFELDPSQRDLSVIELSQLPDRYPLSDYKIGTQRMVTLKRYVHSSE</sequence>
<feature type="region of interest" description="Disordered" evidence="1">
    <location>
        <begin position="40"/>
        <end position="69"/>
    </location>
</feature>
<organism evidence="2 3">
    <name type="scientific">Oryzias javanicus</name>
    <name type="common">Javanese ricefish</name>
    <name type="synonym">Aplocheilus javanicus</name>
    <dbReference type="NCBI Taxonomy" id="123683"/>
    <lineage>
        <taxon>Eukaryota</taxon>
        <taxon>Metazoa</taxon>
        <taxon>Chordata</taxon>
        <taxon>Craniata</taxon>
        <taxon>Vertebrata</taxon>
        <taxon>Euteleostomi</taxon>
        <taxon>Actinopterygii</taxon>
        <taxon>Neopterygii</taxon>
        <taxon>Teleostei</taxon>
        <taxon>Neoteleostei</taxon>
        <taxon>Acanthomorphata</taxon>
        <taxon>Ovalentaria</taxon>
        <taxon>Atherinomorphae</taxon>
        <taxon>Beloniformes</taxon>
        <taxon>Adrianichthyidae</taxon>
        <taxon>Oryziinae</taxon>
        <taxon>Oryzias</taxon>
    </lineage>
</organism>
<reference evidence="2 3" key="2">
    <citation type="submission" date="2019-01" db="EMBL/GenBank/DDBJ databases">
        <title>A chromosome length genome reference of the Java medaka (oryzias javanicus).</title>
        <authorList>
            <person name="Herpin A."/>
            <person name="Takehana Y."/>
            <person name="Naruse K."/>
            <person name="Ansai S."/>
            <person name="Kawaguchi M."/>
        </authorList>
    </citation>
    <scope>NUCLEOTIDE SEQUENCE [LARGE SCALE GENOMIC DNA]</scope>
    <source>
        <strain evidence="2">RS831</strain>
        <tissue evidence="2">Whole body</tissue>
    </source>
</reference>
<reference evidence="2 3" key="1">
    <citation type="submission" date="2018-11" db="EMBL/GenBank/DDBJ databases">
        <authorList>
            <person name="Lopez-Roques C."/>
            <person name="Donnadieu C."/>
            <person name="Bouchez O."/>
            <person name="Klopp C."/>
            <person name="Cabau C."/>
            <person name="Zahm M."/>
        </authorList>
    </citation>
    <scope>NUCLEOTIDE SEQUENCE [LARGE SCALE GENOMIC DNA]</scope>
    <source>
        <strain evidence="2">RS831</strain>
        <tissue evidence="2">Whole body</tissue>
    </source>
</reference>
<keyword evidence="3" id="KW-1185">Reference proteome</keyword>
<evidence type="ECO:0000313" key="3">
    <source>
        <dbReference type="Proteomes" id="UP000283210"/>
    </source>
</evidence>
<dbReference type="EMBL" id="CM012441">
    <property type="protein sequence ID" value="RVE72780.1"/>
    <property type="molecule type" value="Genomic_DNA"/>
</dbReference>
<evidence type="ECO:0000256" key="1">
    <source>
        <dbReference type="SAM" id="MobiDB-lite"/>
    </source>
</evidence>
<evidence type="ECO:0000313" key="2">
    <source>
        <dbReference type="EMBL" id="RVE72780.1"/>
    </source>
</evidence>
<dbReference type="PANTHER" id="PTHR31912">
    <property type="entry name" value="IP13529P"/>
    <property type="match status" value="1"/>
</dbReference>
<name>A0A437DDB3_ORYJA</name>
<dbReference type="AlphaFoldDB" id="A0A437DDB3"/>
<protein>
    <submittedName>
        <fullName evidence="2">Uncharacterized protein</fullName>
    </submittedName>
</protein>
<dbReference type="PANTHER" id="PTHR31912:SF35">
    <property type="entry name" value="C2H2-TYPE DOMAIN-CONTAINING PROTEIN"/>
    <property type="match status" value="1"/>
</dbReference>
<proteinExistence type="predicted"/>
<gene>
    <name evidence="2" type="ORF">OJAV_G00041440</name>
</gene>
<dbReference type="Proteomes" id="UP000283210">
    <property type="component" value="Chromosome 5"/>
</dbReference>